<feature type="transmembrane region" description="Helical" evidence="1">
    <location>
        <begin position="406"/>
        <end position="425"/>
    </location>
</feature>
<feature type="transmembrane region" description="Helical" evidence="1">
    <location>
        <begin position="271"/>
        <end position="293"/>
    </location>
</feature>
<dbReference type="PANTHER" id="PTHR38454:SF1">
    <property type="entry name" value="INTEGRAL MEMBRANE PROTEIN"/>
    <property type="match status" value="1"/>
</dbReference>
<reference evidence="2" key="1">
    <citation type="journal article" date="2014" name="Genome Announc.">
        <title>Draft Genome Sequence of Lactobacillus oryzae Strain SG293T.</title>
        <authorList>
            <person name="Tanizawa Y."/>
            <person name="Fujisawa T."/>
            <person name="Mochizuki T."/>
            <person name="Kaminuma E."/>
            <person name="Nakamura Y."/>
            <person name="Tohno M."/>
        </authorList>
    </citation>
    <scope>NUCLEOTIDE SEQUENCE [LARGE SCALE GENOMIC DNA]</scope>
    <source>
        <strain evidence="2">SG293</strain>
    </source>
</reference>
<name>A0A081BHH4_9LACO</name>
<feature type="transmembrane region" description="Helical" evidence="1">
    <location>
        <begin position="801"/>
        <end position="821"/>
    </location>
</feature>
<dbReference type="eggNOG" id="COG4485">
    <property type="taxonomic scope" value="Bacteria"/>
</dbReference>
<feature type="transmembrane region" description="Helical" evidence="1">
    <location>
        <begin position="171"/>
        <end position="190"/>
    </location>
</feature>
<accession>A0A081BHH4</accession>
<keyword evidence="3" id="KW-1185">Reference proteome</keyword>
<feature type="transmembrane region" description="Helical" evidence="1">
    <location>
        <begin position="430"/>
        <end position="449"/>
    </location>
</feature>
<evidence type="ECO:0000256" key="1">
    <source>
        <dbReference type="SAM" id="Phobius"/>
    </source>
</evidence>
<sequence length="830" mass="94233">MFAAKRVTPFGSNNLLFSDIGAQYLPFLSAFRHAILTHNFHLFSFQIALGDNITPLLGYYLLSPFNLIVLLFPKAMLPTAMSVIIILKIASIGLAMSIFLRRVYHTIDYTIVWFSTAFSLCGFVAMNFFTLMWLDALILLPLVALGIHRLYNVHKFDLYIVTLLLSIITNYYLGYMTCLFSVLYFFYLIFKNSEAKLLPTLKTAAIKIRDFFFASIITGGLSAILLVPTFQAMLTTGKGAFKLSSFLPLPTFGFGAFTQFEVASGNYLDRIFHYPSLYVGLLMLLLLVTYYYTEEIPQHYKNMSVWLLGILFLGMWLRSFNTVWHMMQQPAGFPFRNVYFFSFVCIILAFEAWQTHPGKVLNDLQKLAVIATTIGLLLLGRLGFFLDAALVGHKYEAFIKGLIPPFEFFAISCLIVLLEAIFLFAKRQTIFSLGVISLILIAELSGNFFKAMYGIPFGSQPRFSRDLKIEQRQIDRITQTDHSFYRIDNHSTIIADSVGSRYNSYNDSLLFNYNDLTSYSSTLDNQTRVMLRDLGLFSKNERRISSQGISPLVETLAATKYTNHPHRNQPSLKSSYVGIGFAIPKAAAEFKLSPFDIEYNQQTLLNLMGAPTNTIHPVSELTHDVDPDSQFPKLVHHTLKFKAPATGRLYGSGNRIIYESFKVNGISRRPRFQFEHERFLINLGTHKRGDSISVDFLAEPTLSNQGSDFFAYDATHYHQFIKTLKAHKFRLDPDSTATRLHGTVTGSRKNRLLFMSVPNQTGWSAQVNDRSVPIRAVADHFMGIPLKPGKNHVNLTYHVPGFFAGELISAVSFGLLVLFGWRMRHFRKTK</sequence>
<feature type="transmembrane region" description="Helical" evidence="1">
    <location>
        <begin position="211"/>
        <end position="234"/>
    </location>
</feature>
<dbReference type="PANTHER" id="PTHR38454">
    <property type="entry name" value="INTEGRAL MEMBRANE PROTEIN-RELATED"/>
    <property type="match status" value="1"/>
</dbReference>
<protein>
    <submittedName>
        <fullName evidence="2">Putative membrane protein</fullName>
    </submittedName>
</protein>
<feature type="transmembrane region" description="Helical" evidence="1">
    <location>
        <begin position="367"/>
        <end position="386"/>
    </location>
</feature>
<proteinExistence type="predicted"/>
<evidence type="ECO:0000313" key="2">
    <source>
        <dbReference type="EMBL" id="GAK47492.1"/>
    </source>
</evidence>
<dbReference type="EMBL" id="BBJM01000007">
    <property type="protein sequence ID" value="GAK47492.1"/>
    <property type="molecule type" value="Genomic_DNA"/>
</dbReference>
<dbReference type="STRING" id="1291743.LOSG293_070310"/>
<dbReference type="InterPro" id="IPR018580">
    <property type="entry name" value="Uncharacterised_YfhO"/>
</dbReference>
<gene>
    <name evidence="2" type="ORF">LOSG293_070310</name>
</gene>
<feature type="transmembrane region" description="Helical" evidence="1">
    <location>
        <begin position="79"/>
        <end position="100"/>
    </location>
</feature>
<dbReference type="Pfam" id="PF09586">
    <property type="entry name" value="YfhO"/>
    <property type="match status" value="1"/>
</dbReference>
<keyword evidence="1" id="KW-0812">Transmembrane</keyword>
<dbReference type="Proteomes" id="UP000028700">
    <property type="component" value="Unassembled WGS sequence"/>
</dbReference>
<keyword evidence="1" id="KW-0472">Membrane</keyword>
<keyword evidence="1" id="KW-1133">Transmembrane helix</keyword>
<comment type="caution">
    <text evidence="2">The sequence shown here is derived from an EMBL/GenBank/DDBJ whole genome shotgun (WGS) entry which is preliminary data.</text>
</comment>
<feature type="transmembrane region" description="Helical" evidence="1">
    <location>
        <begin position="305"/>
        <end position="326"/>
    </location>
</feature>
<feature type="transmembrane region" description="Helical" evidence="1">
    <location>
        <begin position="338"/>
        <end position="355"/>
    </location>
</feature>
<dbReference type="AlphaFoldDB" id="A0A081BHH4"/>
<organism evidence="2 3">
    <name type="scientific">Secundilactobacillus oryzae JCM 18671</name>
    <dbReference type="NCBI Taxonomy" id="1291743"/>
    <lineage>
        <taxon>Bacteria</taxon>
        <taxon>Bacillati</taxon>
        <taxon>Bacillota</taxon>
        <taxon>Bacilli</taxon>
        <taxon>Lactobacillales</taxon>
        <taxon>Lactobacillaceae</taxon>
        <taxon>Secundilactobacillus</taxon>
    </lineage>
</organism>
<evidence type="ECO:0000313" key="3">
    <source>
        <dbReference type="Proteomes" id="UP000028700"/>
    </source>
</evidence>
<feature type="transmembrane region" description="Helical" evidence="1">
    <location>
        <begin position="106"/>
        <end position="125"/>
    </location>
</feature>